<evidence type="ECO:0000313" key="5">
    <source>
        <dbReference type="Proteomes" id="UP000799324"/>
    </source>
</evidence>
<dbReference type="PANTHER" id="PTHR43462">
    <property type="entry name" value="ALANYL-TRNA EDITING PROTEIN"/>
    <property type="match status" value="1"/>
</dbReference>
<dbReference type="GO" id="GO:0043039">
    <property type="term" value="P:tRNA aminoacylation"/>
    <property type="evidence" value="ECO:0007669"/>
    <property type="project" value="InterPro"/>
</dbReference>
<keyword evidence="5" id="KW-1185">Reference proteome</keyword>
<dbReference type="SUPFAM" id="SSF55186">
    <property type="entry name" value="ThrRS/AlaRS common domain"/>
    <property type="match status" value="1"/>
</dbReference>
<dbReference type="AlphaFoldDB" id="A0A6A6SIC5"/>
<evidence type="ECO:0000256" key="1">
    <source>
        <dbReference type="ARBA" id="ARBA00001947"/>
    </source>
</evidence>
<protein>
    <submittedName>
        <fullName evidence="4">ThrRS/AlaRS common domain-containing protein</fullName>
    </submittedName>
</protein>
<dbReference type="PANTHER" id="PTHR43462:SF2">
    <property type="entry name" value="THREONYL AND ALANYL TRNA SYNTHETASE SECOND ADDITIONAL DOMAIN-CONTAINING PROTEIN"/>
    <property type="match status" value="1"/>
</dbReference>
<dbReference type="InterPro" id="IPR018163">
    <property type="entry name" value="Thr/Ala-tRNA-synth_IIc_edit"/>
</dbReference>
<dbReference type="EMBL" id="MU004611">
    <property type="protein sequence ID" value="KAF2647509.1"/>
    <property type="molecule type" value="Genomic_DNA"/>
</dbReference>
<dbReference type="InterPro" id="IPR051335">
    <property type="entry name" value="Alanyl-tRNA_Editing_Enzymes"/>
</dbReference>
<evidence type="ECO:0000259" key="3">
    <source>
        <dbReference type="SMART" id="SM00863"/>
    </source>
</evidence>
<dbReference type="GO" id="GO:0004812">
    <property type="term" value="F:aminoacyl-tRNA ligase activity"/>
    <property type="evidence" value="ECO:0007669"/>
    <property type="project" value="InterPro"/>
</dbReference>
<dbReference type="GO" id="GO:0005524">
    <property type="term" value="F:ATP binding"/>
    <property type="evidence" value="ECO:0007669"/>
    <property type="project" value="InterPro"/>
</dbReference>
<organism evidence="4 5">
    <name type="scientific">Lophiostoma macrostomum CBS 122681</name>
    <dbReference type="NCBI Taxonomy" id="1314788"/>
    <lineage>
        <taxon>Eukaryota</taxon>
        <taxon>Fungi</taxon>
        <taxon>Dikarya</taxon>
        <taxon>Ascomycota</taxon>
        <taxon>Pezizomycotina</taxon>
        <taxon>Dothideomycetes</taxon>
        <taxon>Pleosporomycetidae</taxon>
        <taxon>Pleosporales</taxon>
        <taxon>Lophiostomataceae</taxon>
        <taxon>Lophiostoma</taxon>
    </lineage>
</organism>
<feature type="domain" description="Threonyl/alanyl tRNA synthetase SAD" evidence="3">
    <location>
        <begin position="287"/>
        <end position="329"/>
    </location>
</feature>
<dbReference type="Proteomes" id="UP000799324">
    <property type="component" value="Unassembled WGS sequence"/>
</dbReference>
<accession>A0A6A6SIC5</accession>
<dbReference type="SUPFAM" id="SSF50447">
    <property type="entry name" value="Translation proteins"/>
    <property type="match status" value="1"/>
</dbReference>
<dbReference type="InterPro" id="IPR012947">
    <property type="entry name" value="tRNA_SAD"/>
</dbReference>
<dbReference type="Pfam" id="PF07973">
    <property type="entry name" value="tRNA_SAD"/>
    <property type="match status" value="1"/>
</dbReference>
<dbReference type="SMART" id="SM00863">
    <property type="entry name" value="tRNA_SAD"/>
    <property type="match status" value="1"/>
</dbReference>
<comment type="cofactor">
    <cofactor evidence="1">
        <name>Zn(2+)</name>
        <dbReference type="ChEBI" id="CHEBI:29105"/>
    </cofactor>
</comment>
<comment type="similarity">
    <text evidence="2">Belongs to the class-II aminoacyl-tRNA synthetase family. Alax-L subfamily.</text>
</comment>
<dbReference type="Gene3D" id="2.40.30.130">
    <property type="match status" value="1"/>
</dbReference>
<reference evidence="4" key="1">
    <citation type="journal article" date="2020" name="Stud. Mycol.">
        <title>101 Dothideomycetes genomes: a test case for predicting lifestyles and emergence of pathogens.</title>
        <authorList>
            <person name="Haridas S."/>
            <person name="Albert R."/>
            <person name="Binder M."/>
            <person name="Bloem J."/>
            <person name="Labutti K."/>
            <person name="Salamov A."/>
            <person name="Andreopoulos B."/>
            <person name="Baker S."/>
            <person name="Barry K."/>
            <person name="Bills G."/>
            <person name="Bluhm B."/>
            <person name="Cannon C."/>
            <person name="Castanera R."/>
            <person name="Culley D."/>
            <person name="Daum C."/>
            <person name="Ezra D."/>
            <person name="Gonzalez J."/>
            <person name="Henrissat B."/>
            <person name="Kuo A."/>
            <person name="Liang C."/>
            <person name="Lipzen A."/>
            <person name="Lutzoni F."/>
            <person name="Magnuson J."/>
            <person name="Mondo S."/>
            <person name="Nolan M."/>
            <person name="Ohm R."/>
            <person name="Pangilinan J."/>
            <person name="Park H.-J."/>
            <person name="Ramirez L."/>
            <person name="Alfaro M."/>
            <person name="Sun H."/>
            <person name="Tritt A."/>
            <person name="Yoshinaga Y."/>
            <person name="Zwiers L.-H."/>
            <person name="Turgeon B."/>
            <person name="Goodwin S."/>
            <person name="Spatafora J."/>
            <person name="Crous P."/>
            <person name="Grigoriev I."/>
        </authorList>
    </citation>
    <scope>NUCLEOTIDE SEQUENCE</scope>
    <source>
        <strain evidence="4">CBS 122681</strain>
    </source>
</reference>
<gene>
    <name evidence="4" type="ORF">K491DRAFT_699591</name>
</gene>
<name>A0A6A6SIC5_9PLEO</name>
<proteinExistence type="inferred from homology"/>
<dbReference type="OrthoDB" id="288942at2759"/>
<dbReference type="InterPro" id="IPR009000">
    <property type="entry name" value="Transl_B-barrel_sf"/>
</dbReference>
<evidence type="ECO:0000313" key="4">
    <source>
        <dbReference type="EMBL" id="KAF2647509.1"/>
    </source>
</evidence>
<evidence type="ECO:0000256" key="2">
    <source>
        <dbReference type="ARBA" id="ARBA00008429"/>
    </source>
</evidence>
<sequence>MRRAFIPFQPLLKIATTSINASGVHIPASVSATPCFSSKSGARMSTSTPSEKTEALYQKDGSLHKHTTTISSVTRFSQLPAETQSLFKAPPDAELFVLTMPQTIFHAQGGGQPSDTGSITKTGLDASSVIFQVHQVRKPAPDAPILHLGIFPSNAESSDSQTPLSFSQNHTIVQEIDQEKRFLHSRLHTAGHVIGAAINILAKTASSSAASGIPADVADGKASHYPGAAFVEFTGLIPGTAKAHIQELVDKLVQEDLAVRVDFWTEAEANAKCISGADGIAGDENGVRVVEIGDRGSYPCGGTHVKTLRELGRVVIRGVKRQKGVSKVSYEVADA</sequence>
<dbReference type="Gene3D" id="3.30.980.10">
    <property type="entry name" value="Threonyl-trna Synthetase, Chain A, domain 2"/>
    <property type="match status" value="1"/>
</dbReference>